<feature type="domain" description="SMC hinge" evidence="2">
    <location>
        <begin position="473"/>
        <end position="574"/>
    </location>
</feature>
<dbReference type="GO" id="GO:0005524">
    <property type="term" value="F:ATP binding"/>
    <property type="evidence" value="ECO:0007669"/>
    <property type="project" value="InterPro"/>
</dbReference>
<comment type="caution">
    <text evidence="3">The sequence shown here is derived from an EMBL/GenBank/DDBJ whole genome shotgun (WGS) entry which is preliminary data.</text>
</comment>
<proteinExistence type="predicted"/>
<dbReference type="SUPFAM" id="SSF52540">
    <property type="entry name" value="P-loop containing nucleoside triphosphate hydrolases"/>
    <property type="match status" value="1"/>
</dbReference>
<dbReference type="PANTHER" id="PTHR32182:SF0">
    <property type="entry name" value="DNA REPLICATION AND REPAIR PROTEIN RECF"/>
    <property type="match status" value="1"/>
</dbReference>
<dbReference type="RefSeq" id="WP_158401067.1">
    <property type="nucleotide sequence ID" value="NZ_PRLB01000007.1"/>
</dbReference>
<organism evidence="3 4">
    <name type="scientific">Faecalibacterium prausnitzii</name>
    <dbReference type="NCBI Taxonomy" id="853"/>
    <lineage>
        <taxon>Bacteria</taxon>
        <taxon>Bacillati</taxon>
        <taxon>Bacillota</taxon>
        <taxon>Clostridia</taxon>
        <taxon>Eubacteriales</taxon>
        <taxon>Oscillospiraceae</taxon>
        <taxon>Faecalibacterium</taxon>
    </lineage>
</organism>
<dbReference type="AlphaFoldDB" id="A0A329TZ21"/>
<reference evidence="3 4" key="1">
    <citation type="submission" date="2018-02" db="EMBL/GenBank/DDBJ databases">
        <title>Complete genome sequencing of Faecalibacterium prausnitzii strains isolated from the human gut.</title>
        <authorList>
            <person name="Fitzgerald B.C."/>
            <person name="Shkoporov A.N."/>
            <person name="Ross P.R."/>
            <person name="Hill C."/>
        </authorList>
    </citation>
    <scope>NUCLEOTIDE SEQUENCE [LARGE SCALE GENOMIC DNA]</scope>
    <source>
        <strain evidence="3 4">APC942/32-1</strain>
    </source>
</reference>
<gene>
    <name evidence="3" type="ORF">C4N26_08250</name>
</gene>
<dbReference type="InterPro" id="IPR027417">
    <property type="entry name" value="P-loop_NTPase"/>
</dbReference>
<sequence length="1107" mass="123736">MIELKRLKLINWHNFENVTFDCARLTYMIGVNAVGKTTILDAIRYCLTTNRNFNALGNKKSGRTLQGSVHAKQRGENAYRRPGRTVAYIGAEFWDSVKRTHFVIAVRVESEGPMQELHPGDQTWYISEDGCTLEQLPFIDPRTGAPSSKENFKPAVGRLSYTRSPGEARDRICRALGIGRAASPLGKKFNEVFQMGTSMDEIPNFREFLYQYILPQPELDLEALQGDRVELENLHAVLAEAQTRAAALEQIVDYGREAAQKETEALVNRGTALLARAEEAAAGTNIWQEHLAAGKRQHEELTARYAAAKDAEAEARRAYLSAHSAAASGEGRALDALSEELARKKTALDKAGRDASRSETAAGNVQSLLQSLQRSGFAVERSLWPASLTAETLPQLQSALAGLEKPLEEQYFAARQSADTLTAEVQEKQAELASVSGGRWVYPHGDAATRVRDAVNAELKSRGMTPDAKIFCELLSVEDESWQDCVEACLGDRRFDILVPPAHYAAAKSAFVALRDKVGPISLLDTPSIRTANRKADAAPADSLAAQVRSENPLAAQYADTILRRIVCCDTPDTLENYPDSATRDLLRHHPFRLERLRTPQRYIGLDARRARAEALTKALDELTARSKEAAQSAAALKAARNSYQDVLHSSVMDELAALWDARAALEAARADCTAQEQKLAECRENPMLQQLYKEDEAREAAWDAARAAVETAGGDIRVCEKQLASCEAEQTKAEETARQAKDAADRFFAQYPLLEPLARERFAALSKDKGPRYAAQSAEKAQARLDDALAVYLTGTLEPAQKEYNTRYVCDHPLGLTGIEQYRAQHESLVRIDLERYAARLEQAQRDCKDRFRKDILFRMKDDIFNARRQFRELNKVMEQLTYGEEVYRFELGPSRDPQLAAFYQVIVDKGNQQMTDGDSLDNLAATADPVYERQVDELMEKIMADVDENTRARQEGRRPENVTLSDYVDYRTYLDYDIKVTNTVSGQQASLSRVSRDSSGGENQAPFYVAICASLLQIYQKSENSIRLVLLDEAFSKMTSDRIRPMMELFRRMQLQVLLISTVEKSTAIQPYCDITYSIVRHGDVNAIAPFYRLNPSDSRQEAEP</sequence>
<evidence type="ECO:0000256" key="1">
    <source>
        <dbReference type="SAM" id="Coils"/>
    </source>
</evidence>
<dbReference type="Gene3D" id="3.40.50.300">
    <property type="entry name" value="P-loop containing nucleotide triphosphate hydrolases"/>
    <property type="match status" value="2"/>
</dbReference>
<keyword evidence="1" id="KW-0175">Coiled coil</keyword>
<dbReference type="GO" id="GO:0000731">
    <property type="term" value="P:DNA synthesis involved in DNA repair"/>
    <property type="evidence" value="ECO:0007669"/>
    <property type="project" value="TreeGrafter"/>
</dbReference>
<evidence type="ECO:0000313" key="4">
    <source>
        <dbReference type="Proteomes" id="UP000251144"/>
    </source>
</evidence>
<accession>A0A329TZ21</accession>
<dbReference type="Pfam" id="PF13558">
    <property type="entry name" value="SbcC_Walker_B"/>
    <property type="match status" value="1"/>
</dbReference>
<dbReference type="GO" id="GO:0005694">
    <property type="term" value="C:chromosome"/>
    <property type="evidence" value="ECO:0007669"/>
    <property type="project" value="InterPro"/>
</dbReference>
<dbReference type="EMBL" id="PRLB01000007">
    <property type="protein sequence ID" value="RAW53878.1"/>
    <property type="molecule type" value="Genomic_DNA"/>
</dbReference>
<evidence type="ECO:0000313" key="3">
    <source>
        <dbReference type="EMBL" id="RAW53878.1"/>
    </source>
</evidence>
<feature type="coiled-coil region" evidence="1">
    <location>
        <begin position="291"/>
        <end position="354"/>
    </location>
</feature>
<name>A0A329TZ21_9FIRM</name>
<dbReference type="GO" id="GO:0006302">
    <property type="term" value="P:double-strand break repair"/>
    <property type="evidence" value="ECO:0007669"/>
    <property type="project" value="TreeGrafter"/>
</dbReference>
<dbReference type="Pfam" id="PF13555">
    <property type="entry name" value="AAA_29"/>
    <property type="match status" value="1"/>
</dbReference>
<feature type="coiled-coil region" evidence="1">
    <location>
        <begin position="717"/>
        <end position="747"/>
    </location>
</feature>
<protein>
    <recommendedName>
        <fullName evidence="2">SMC hinge domain-containing protein</fullName>
    </recommendedName>
</protein>
<dbReference type="GO" id="GO:0051276">
    <property type="term" value="P:chromosome organization"/>
    <property type="evidence" value="ECO:0007669"/>
    <property type="project" value="InterPro"/>
</dbReference>
<dbReference type="OrthoDB" id="174137at2"/>
<dbReference type="PANTHER" id="PTHR32182">
    <property type="entry name" value="DNA REPLICATION AND REPAIR PROTEIN RECF"/>
    <property type="match status" value="1"/>
</dbReference>
<feature type="coiled-coil region" evidence="1">
    <location>
        <begin position="606"/>
        <end position="640"/>
    </location>
</feature>
<evidence type="ECO:0000259" key="2">
    <source>
        <dbReference type="Pfam" id="PF06470"/>
    </source>
</evidence>
<dbReference type="Pfam" id="PF06470">
    <property type="entry name" value="SMC_hinge"/>
    <property type="match status" value="1"/>
</dbReference>
<dbReference type="Proteomes" id="UP000251144">
    <property type="component" value="Unassembled WGS sequence"/>
</dbReference>
<dbReference type="InterPro" id="IPR010935">
    <property type="entry name" value="SMC_hinge"/>
</dbReference>